<reference evidence="2" key="1">
    <citation type="submission" date="2023-05" db="EMBL/GenBank/DDBJ databases">
        <title>Anaerotaeda fermentans gen. nov., sp. nov., a novel anaerobic planctomycete of the new family within the order Sedimentisphaerales isolated from Taman Peninsula, Russia.</title>
        <authorList>
            <person name="Khomyakova M.A."/>
            <person name="Merkel A.Y."/>
            <person name="Slobodkin A.I."/>
        </authorList>
    </citation>
    <scope>NUCLEOTIDE SEQUENCE</scope>
    <source>
        <strain evidence="2">M17dextr</strain>
    </source>
</reference>
<keyword evidence="2" id="KW-0413">Isomerase</keyword>
<dbReference type="EMBL" id="JASCXX010000031">
    <property type="protein sequence ID" value="MDI6451260.1"/>
    <property type="molecule type" value="Genomic_DNA"/>
</dbReference>
<dbReference type="InterPro" id="IPR013022">
    <property type="entry name" value="Xyl_isomerase-like_TIM-brl"/>
</dbReference>
<sequence length="328" mass="36489">MTTPKTASSTTFSRRTFLRSAVATATAFHLAGVSSQAAQSVGKVKFYRNLGHGHIGVRANQQQALDYAVRYGFEGITPNAGEFENRSADEIREWVEAMKGKGVRYGAAGLPVEFRRDQDQFERGLAQLPKQAAILKQLGVTRAATWILPGHGELTYLENFKQHERRLREAAKVLDDHGIRLGLEFVGPRTSRARNRFPFICAQKDMMELVHAIGTPNVGLLMDSWHWYTSHGTVEELLTLSNKDVVHVHVNDAPAGIPVDEQVDNRRALPVTTGVIDMKGFINALVKIGYDGPVECEPFDQQLRQMDAEAALQKTADALKRTWNLIDV</sequence>
<accession>A0AAW6U050</accession>
<gene>
    <name evidence="2" type="ORF">QJ522_19515</name>
</gene>
<dbReference type="InterPro" id="IPR050312">
    <property type="entry name" value="IolE/XylAMocC-like"/>
</dbReference>
<proteinExistence type="predicted"/>
<dbReference type="AlphaFoldDB" id="A0AAW6U050"/>
<evidence type="ECO:0000259" key="1">
    <source>
        <dbReference type="Pfam" id="PF01261"/>
    </source>
</evidence>
<organism evidence="2 3">
    <name type="scientific">Anaerobaca lacustris</name>
    <dbReference type="NCBI Taxonomy" id="3044600"/>
    <lineage>
        <taxon>Bacteria</taxon>
        <taxon>Pseudomonadati</taxon>
        <taxon>Planctomycetota</taxon>
        <taxon>Phycisphaerae</taxon>
        <taxon>Sedimentisphaerales</taxon>
        <taxon>Anaerobacaceae</taxon>
        <taxon>Anaerobaca</taxon>
    </lineage>
</organism>
<dbReference type="PANTHER" id="PTHR12110:SF21">
    <property type="entry name" value="XYLOSE ISOMERASE-LIKE TIM BARREL DOMAIN-CONTAINING PROTEIN"/>
    <property type="match status" value="1"/>
</dbReference>
<name>A0AAW6U050_9BACT</name>
<dbReference type="RefSeq" id="WP_349246668.1">
    <property type="nucleotide sequence ID" value="NZ_JASCXX010000031.1"/>
</dbReference>
<comment type="caution">
    <text evidence="2">The sequence shown here is derived from an EMBL/GenBank/DDBJ whole genome shotgun (WGS) entry which is preliminary data.</text>
</comment>
<dbReference type="Proteomes" id="UP001431776">
    <property type="component" value="Unassembled WGS sequence"/>
</dbReference>
<dbReference type="GO" id="GO:0016853">
    <property type="term" value="F:isomerase activity"/>
    <property type="evidence" value="ECO:0007669"/>
    <property type="project" value="UniProtKB-KW"/>
</dbReference>
<dbReference type="Pfam" id="PF01261">
    <property type="entry name" value="AP_endonuc_2"/>
    <property type="match status" value="1"/>
</dbReference>
<evidence type="ECO:0000313" key="3">
    <source>
        <dbReference type="Proteomes" id="UP001431776"/>
    </source>
</evidence>
<dbReference type="Gene3D" id="3.20.20.150">
    <property type="entry name" value="Divalent-metal-dependent TIM barrel enzymes"/>
    <property type="match status" value="1"/>
</dbReference>
<protein>
    <submittedName>
        <fullName evidence="2">Sugar phosphate isomerase/epimerase family protein</fullName>
    </submittedName>
</protein>
<evidence type="ECO:0000313" key="2">
    <source>
        <dbReference type="EMBL" id="MDI6451260.1"/>
    </source>
</evidence>
<keyword evidence="3" id="KW-1185">Reference proteome</keyword>
<dbReference type="PROSITE" id="PS51318">
    <property type="entry name" value="TAT"/>
    <property type="match status" value="1"/>
</dbReference>
<dbReference type="InterPro" id="IPR036237">
    <property type="entry name" value="Xyl_isomerase-like_sf"/>
</dbReference>
<dbReference type="InterPro" id="IPR006311">
    <property type="entry name" value="TAT_signal"/>
</dbReference>
<dbReference type="SUPFAM" id="SSF51658">
    <property type="entry name" value="Xylose isomerase-like"/>
    <property type="match status" value="1"/>
</dbReference>
<feature type="domain" description="Xylose isomerase-like TIM barrel" evidence="1">
    <location>
        <begin position="65"/>
        <end position="321"/>
    </location>
</feature>
<dbReference type="PANTHER" id="PTHR12110">
    <property type="entry name" value="HYDROXYPYRUVATE ISOMERASE"/>
    <property type="match status" value="1"/>
</dbReference>